<evidence type="ECO:0008006" key="5">
    <source>
        <dbReference type="Google" id="ProtNLM"/>
    </source>
</evidence>
<name>A0A9D1TAD3_9FIRM</name>
<dbReference type="EMBL" id="DVOO01000011">
    <property type="protein sequence ID" value="HIV24943.1"/>
    <property type="molecule type" value="Genomic_DNA"/>
</dbReference>
<gene>
    <name evidence="3" type="ORF">IAB71_04015</name>
</gene>
<accession>A0A9D1TAD3</accession>
<keyword evidence="2" id="KW-0472">Membrane</keyword>
<keyword evidence="2" id="KW-0812">Transmembrane</keyword>
<evidence type="ECO:0000313" key="4">
    <source>
        <dbReference type="Proteomes" id="UP000824169"/>
    </source>
</evidence>
<organism evidence="3 4">
    <name type="scientific">Candidatus Scatomonas pullistercoris</name>
    <dbReference type="NCBI Taxonomy" id="2840920"/>
    <lineage>
        <taxon>Bacteria</taxon>
        <taxon>Bacillati</taxon>
        <taxon>Bacillota</taxon>
        <taxon>Clostridia</taxon>
        <taxon>Lachnospirales</taxon>
        <taxon>Lachnospiraceae</taxon>
        <taxon>Lachnospiraceae incertae sedis</taxon>
        <taxon>Candidatus Scatomonas</taxon>
    </lineage>
</organism>
<feature type="transmembrane region" description="Helical" evidence="2">
    <location>
        <begin position="94"/>
        <end position="115"/>
    </location>
</feature>
<sequence>MQNETLEKILIIDGKVQADILVEHLKEHDIPACSQTEAPGARGNNAPPGEGIYVSRSDARAARKLLEDFFRTESSGEEDSVSEYQPSHRLRRRLFAAAALVILAAFFIYSIYGYVAQLL</sequence>
<dbReference type="Proteomes" id="UP000824169">
    <property type="component" value="Unassembled WGS sequence"/>
</dbReference>
<evidence type="ECO:0000256" key="2">
    <source>
        <dbReference type="SAM" id="Phobius"/>
    </source>
</evidence>
<proteinExistence type="predicted"/>
<feature type="region of interest" description="Disordered" evidence="1">
    <location>
        <begin position="32"/>
        <end position="52"/>
    </location>
</feature>
<protein>
    <recommendedName>
        <fullName evidence="5">DUF2007 domain-containing protein</fullName>
    </recommendedName>
</protein>
<keyword evidence="2" id="KW-1133">Transmembrane helix</keyword>
<dbReference type="AlphaFoldDB" id="A0A9D1TAD3"/>
<reference evidence="3" key="1">
    <citation type="submission" date="2020-10" db="EMBL/GenBank/DDBJ databases">
        <authorList>
            <person name="Gilroy R."/>
        </authorList>
    </citation>
    <scope>NUCLEOTIDE SEQUENCE</scope>
    <source>
        <strain evidence="3">CHK188-20938</strain>
    </source>
</reference>
<evidence type="ECO:0000313" key="3">
    <source>
        <dbReference type="EMBL" id="HIV24943.1"/>
    </source>
</evidence>
<comment type="caution">
    <text evidence="3">The sequence shown here is derived from an EMBL/GenBank/DDBJ whole genome shotgun (WGS) entry which is preliminary data.</text>
</comment>
<reference evidence="3" key="2">
    <citation type="journal article" date="2021" name="PeerJ">
        <title>Extensive microbial diversity within the chicken gut microbiome revealed by metagenomics and culture.</title>
        <authorList>
            <person name="Gilroy R."/>
            <person name="Ravi A."/>
            <person name="Getino M."/>
            <person name="Pursley I."/>
            <person name="Horton D.L."/>
            <person name="Alikhan N.F."/>
            <person name="Baker D."/>
            <person name="Gharbi K."/>
            <person name="Hall N."/>
            <person name="Watson M."/>
            <person name="Adriaenssens E.M."/>
            <person name="Foster-Nyarko E."/>
            <person name="Jarju S."/>
            <person name="Secka A."/>
            <person name="Antonio M."/>
            <person name="Oren A."/>
            <person name="Chaudhuri R.R."/>
            <person name="La Ragione R."/>
            <person name="Hildebrand F."/>
            <person name="Pallen M.J."/>
        </authorList>
    </citation>
    <scope>NUCLEOTIDE SEQUENCE</scope>
    <source>
        <strain evidence="3">CHK188-20938</strain>
    </source>
</reference>
<evidence type="ECO:0000256" key="1">
    <source>
        <dbReference type="SAM" id="MobiDB-lite"/>
    </source>
</evidence>